<dbReference type="RefSeq" id="WP_248905273.1">
    <property type="nucleotide sequence ID" value="NZ_CP109979.1"/>
</dbReference>
<proteinExistence type="predicted"/>
<keyword evidence="4" id="KW-1185">Reference proteome</keyword>
<feature type="region of interest" description="Disordered" evidence="1">
    <location>
        <begin position="1"/>
        <end position="27"/>
    </location>
</feature>
<evidence type="ECO:0000313" key="3">
    <source>
        <dbReference type="EMBL" id="MFC7189269.1"/>
    </source>
</evidence>
<protein>
    <submittedName>
        <fullName evidence="3">YybH family protein</fullName>
    </submittedName>
</protein>
<dbReference type="Pfam" id="PF14534">
    <property type="entry name" value="DUF4440"/>
    <property type="match status" value="1"/>
</dbReference>
<dbReference type="GeneID" id="76198837"/>
<dbReference type="NCBIfam" id="TIGR02246">
    <property type="entry name" value="SgcJ/EcaC family oxidoreductase"/>
    <property type="match status" value="1"/>
</dbReference>
<feature type="compositionally biased region" description="Polar residues" evidence="1">
    <location>
        <begin position="17"/>
        <end position="27"/>
    </location>
</feature>
<dbReference type="Proteomes" id="UP001596417">
    <property type="component" value="Unassembled WGS sequence"/>
</dbReference>
<evidence type="ECO:0000313" key="4">
    <source>
        <dbReference type="Proteomes" id="UP001596417"/>
    </source>
</evidence>
<dbReference type="EMBL" id="JBHTAX010000001">
    <property type="protein sequence ID" value="MFC7189269.1"/>
    <property type="molecule type" value="Genomic_DNA"/>
</dbReference>
<comment type="caution">
    <text evidence="3">The sequence shown here is derived from an EMBL/GenBank/DDBJ whole genome shotgun (WGS) entry which is preliminary data.</text>
</comment>
<evidence type="ECO:0000256" key="1">
    <source>
        <dbReference type="SAM" id="MobiDB-lite"/>
    </source>
</evidence>
<dbReference type="SUPFAM" id="SSF54427">
    <property type="entry name" value="NTF2-like"/>
    <property type="match status" value="1"/>
</dbReference>
<dbReference type="InterPro" id="IPR027843">
    <property type="entry name" value="DUF4440"/>
</dbReference>
<name>A0ABD5YIS2_9EURY</name>
<dbReference type="AlphaFoldDB" id="A0ABD5YIS2"/>
<evidence type="ECO:0000259" key="2">
    <source>
        <dbReference type="Pfam" id="PF14534"/>
    </source>
</evidence>
<reference evidence="3 4" key="1">
    <citation type="journal article" date="2019" name="Int. J. Syst. Evol. Microbiol.">
        <title>The Global Catalogue of Microorganisms (GCM) 10K type strain sequencing project: providing services to taxonomists for standard genome sequencing and annotation.</title>
        <authorList>
            <consortium name="The Broad Institute Genomics Platform"/>
            <consortium name="The Broad Institute Genome Sequencing Center for Infectious Disease"/>
            <person name="Wu L."/>
            <person name="Ma J."/>
        </authorList>
    </citation>
    <scope>NUCLEOTIDE SEQUENCE [LARGE SCALE GENOMIC DNA]</scope>
    <source>
        <strain evidence="3 4">RDMS1</strain>
    </source>
</reference>
<dbReference type="InterPro" id="IPR011944">
    <property type="entry name" value="Steroid_delta5-4_isomerase"/>
</dbReference>
<sequence>MSNEPTDQSRKLLDRPTAQQSPTNEQAVTQIEERFVTLETGFNQNDPTMLDRLFTADAVVVVPDGTVVRGWEEIYAYHTARLESPANNWHTNYSIPIIMFPNEDIAVVHTRQTTTTPERTFTNHGTSVMIETDDEWWICAMQNTNVVDRSPEDGRGDPG</sequence>
<dbReference type="Gene3D" id="3.10.450.50">
    <property type="match status" value="1"/>
</dbReference>
<dbReference type="InterPro" id="IPR032710">
    <property type="entry name" value="NTF2-like_dom_sf"/>
</dbReference>
<organism evidence="3 4">
    <name type="scientific">Halocatena marina</name>
    <dbReference type="NCBI Taxonomy" id="2934937"/>
    <lineage>
        <taxon>Archaea</taxon>
        <taxon>Methanobacteriati</taxon>
        <taxon>Methanobacteriota</taxon>
        <taxon>Stenosarchaea group</taxon>
        <taxon>Halobacteria</taxon>
        <taxon>Halobacteriales</taxon>
        <taxon>Natronomonadaceae</taxon>
        <taxon>Halocatena</taxon>
    </lineage>
</organism>
<feature type="domain" description="DUF4440" evidence="2">
    <location>
        <begin position="31"/>
        <end position="138"/>
    </location>
</feature>
<accession>A0ABD5YIS2</accession>
<gene>
    <name evidence="3" type="ORF">ACFQL7_05020</name>
</gene>